<feature type="compositionally biased region" description="Basic and acidic residues" evidence="3">
    <location>
        <begin position="862"/>
        <end position="874"/>
    </location>
</feature>
<gene>
    <name evidence="6" type="ORF">KFL_002310110</name>
</gene>
<feature type="region of interest" description="Disordered" evidence="3">
    <location>
        <begin position="1"/>
        <end position="40"/>
    </location>
</feature>
<protein>
    <submittedName>
        <fullName evidence="6">Uncharacterized protein</fullName>
    </submittedName>
</protein>
<dbReference type="InterPro" id="IPR014012">
    <property type="entry name" value="HSA_dom"/>
</dbReference>
<dbReference type="InterPro" id="IPR001005">
    <property type="entry name" value="SANT/Myb"/>
</dbReference>
<dbReference type="OMA" id="IDESSTW"/>
<evidence type="ECO:0000313" key="7">
    <source>
        <dbReference type="Proteomes" id="UP000054558"/>
    </source>
</evidence>
<feature type="coiled-coil region" evidence="2">
    <location>
        <begin position="646"/>
        <end position="688"/>
    </location>
</feature>
<dbReference type="OrthoDB" id="372624at2759"/>
<evidence type="ECO:0000259" key="4">
    <source>
        <dbReference type="PROSITE" id="PS50090"/>
    </source>
</evidence>
<evidence type="ECO:0000259" key="5">
    <source>
        <dbReference type="PROSITE" id="PS51204"/>
    </source>
</evidence>
<dbReference type="GO" id="GO:0035267">
    <property type="term" value="C:NuA4 histone acetyltransferase complex"/>
    <property type="evidence" value="ECO:0000318"/>
    <property type="project" value="GO_Central"/>
</dbReference>
<keyword evidence="7" id="KW-1185">Reference proteome</keyword>
<feature type="compositionally biased region" description="Basic residues" evidence="3">
    <location>
        <begin position="765"/>
        <end position="782"/>
    </location>
</feature>
<feature type="region of interest" description="Disordered" evidence="3">
    <location>
        <begin position="333"/>
        <end position="359"/>
    </location>
</feature>
<dbReference type="EMBL" id="DF237180">
    <property type="protein sequence ID" value="GAQ85354.1"/>
    <property type="molecule type" value="Genomic_DNA"/>
</dbReference>
<feature type="region of interest" description="Disordered" evidence="3">
    <location>
        <begin position="759"/>
        <end position="806"/>
    </location>
</feature>
<feature type="coiled-coil region" evidence="2">
    <location>
        <begin position="65"/>
        <end position="92"/>
    </location>
</feature>
<name>A0A1Y1I347_KLENI</name>
<dbReference type="Proteomes" id="UP000054558">
    <property type="component" value="Unassembled WGS sequence"/>
</dbReference>
<dbReference type="STRING" id="105231.A0A1Y1I347"/>
<feature type="region of interest" description="Disordered" evidence="3">
    <location>
        <begin position="1173"/>
        <end position="1195"/>
    </location>
</feature>
<organism evidence="6 7">
    <name type="scientific">Klebsormidium nitens</name>
    <name type="common">Green alga</name>
    <name type="synonym">Ulothrix nitens</name>
    <dbReference type="NCBI Taxonomy" id="105231"/>
    <lineage>
        <taxon>Eukaryota</taxon>
        <taxon>Viridiplantae</taxon>
        <taxon>Streptophyta</taxon>
        <taxon>Klebsormidiophyceae</taxon>
        <taxon>Klebsormidiales</taxon>
        <taxon>Klebsormidiaceae</taxon>
        <taxon>Klebsormidium</taxon>
    </lineage>
</organism>
<feature type="region of interest" description="Disordered" evidence="3">
    <location>
        <begin position="1342"/>
        <end position="1371"/>
    </location>
</feature>
<feature type="compositionally biased region" description="Basic and acidic residues" evidence="3">
    <location>
        <begin position="903"/>
        <end position="914"/>
    </location>
</feature>
<dbReference type="Pfam" id="PF07529">
    <property type="entry name" value="HSA"/>
    <property type="match status" value="1"/>
</dbReference>
<feature type="non-terminal residue" evidence="6">
    <location>
        <position position="1493"/>
    </location>
</feature>
<dbReference type="PANTHER" id="PTHR46774">
    <property type="entry name" value="CHROMATIN MODIFICATION-RELATED PROTEIN EAF1 A-RELATED"/>
    <property type="match status" value="1"/>
</dbReference>
<evidence type="ECO:0000256" key="3">
    <source>
        <dbReference type="SAM" id="MobiDB-lite"/>
    </source>
</evidence>
<evidence type="ECO:0000256" key="1">
    <source>
        <dbReference type="ARBA" id="ARBA00022853"/>
    </source>
</evidence>
<feature type="compositionally biased region" description="Polar residues" evidence="3">
    <location>
        <begin position="794"/>
        <end position="803"/>
    </location>
</feature>
<dbReference type="InterPro" id="IPR044798">
    <property type="entry name" value="EAF1A/B"/>
</dbReference>
<keyword evidence="1" id="KW-0156">Chromatin regulator</keyword>
<evidence type="ECO:0000256" key="2">
    <source>
        <dbReference type="SAM" id="Coils"/>
    </source>
</evidence>
<feature type="compositionally biased region" description="Basic and acidic residues" evidence="3">
    <location>
        <begin position="501"/>
        <end position="510"/>
    </location>
</feature>
<feature type="region of interest" description="Disordered" evidence="3">
    <location>
        <begin position="833"/>
        <end position="1064"/>
    </location>
</feature>
<dbReference type="PANTHER" id="PTHR46774:SF3">
    <property type="entry name" value="CHROMATIN MODIFICATION-RELATED PROTEIN EAF1 A-RELATED"/>
    <property type="match status" value="1"/>
</dbReference>
<accession>A0A1Y1I347</accession>
<evidence type="ECO:0000313" key="6">
    <source>
        <dbReference type="EMBL" id="GAQ85354.1"/>
    </source>
</evidence>
<dbReference type="PROSITE" id="PS51204">
    <property type="entry name" value="HSA"/>
    <property type="match status" value="1"/>
</dbReference>
<dbReference type="GO" id="GO:0006325">
    <property type="term" value="P:chromatin organization"/>
    <property type="evidence" value="ECO:0007669"/>
    <property type="project" value="UniProtKB-KW"/>
</dbReference>
<dbReference type="PROSITE" id="PS50090">
    <property type="entry name" value="MYB_LIKE"/>
    <property type="match status" value="1"/>
</dbReference>
<keyword evidence="2" id="KW-0175">Coiled coil</keyword>
<feature type="domain" description="HSA" evidence="5">
    <location>
        <begin position="410"/>
        <end position="483"/>
    </location>
</feature>
<sequence>MSAEAADPPSLPSVSQDPDLHQGGGNLAANPSDLGVTGVNKGNETLAVSWERVNEAPASPGTVAIRTVEEELRQEFAALNEQRRELEFLERGGNLLDFDFTPLPSTNGIIHKHPPIPAAAEHKEKAGLHPRNGETLASERDGSRTASTSGQENRVFANGLWRGQGVVSRDSTSPERLRSALELGATGLSAWGGGDLEPGKKEGIGVLPNGLLASAAEALMSAGTRAGSVGLSETTNGSHVTGGYPSDVAMLDVSMVPLTSPVPPGADLAFVKLPGDEVLPQVPALTSSPILDPLPASVAPPQVAILPLPAELNKMPLEPPPEVALVVVGTEPPEKKRSHHGGSVGVMHGARLGDKGVPMPWEQTEGGLLAREKKRLAMIESAKRAHEDCILEEAEILKAARKANLEISRRKPAAEPPRFKTHWDYVLEEMTWMANDFQQERVWKTTAAASVAGWVRDDFLAKAKPTEDREELRRIVARRAAEAVSGFWYGVKRLDDDKAGELEGGSKDVQAEGARPGVSLESQGSGARNKSGRLKGREVTSPGKGETVEKPMSGAGHAGVLKEDGLPTGVNPDGIVQVSVPEVGPTEAEREEAPLEETGSVEEYALRVLREQKGPSDGPGTPEQDWERGCAVLEDPLMWFVPKGSMAAYRALVEREQKELEAEHEKRVREHESAVASAQRELEAEEATKAMKDAGLNLDFENQYDALNALNVDFDGLETALGEGGLGLLVGDVGVSGGGDMVDPLGDIPLSLHNDFTVPGMPVVNKKKRKNDRKRKKHHRLKERNEDEFGEAPTPSQSGNVSGSLAEDAENGLDFRNEYGQSAEVFERPVVQRASEPTTNNNSHPGTPAGLNPTKRKRTDRGRHGVKAEPKAVSEETANGAGGSVERKRADSDSDDDNPIGHLIREKKRERGDPDETQPLAVRIRKKKRKDLSKIVDSLRGESPAEETLEATRLNSGQYAKKRIRTSNKQIRIPSDYDDNEDSPLSLKRPFSPSPDPDRPISAKSKKLKKGQESPGASLRGAKDLPTEPPEDDDEPLLRPNKKKKKKKQEAPLPLQRISPNQEGVHVPWAPGEDAMLAAIVSELGQNWNLVSDTLSATVALKGVYRQPAHCKDRHAALAGTGENERLSPEEAAIAAVGLTKKHAARELLATHGMADDETIQKHVERIVQLASKHKTRKAQQDAQNEKGRVHSPHPSHQACMAQAMVPNKGLLNPLELCERPSGVASGDVPALPPGASYLASMSNGSSGDLQHLSSMLPPGVQLQRPVQPMQPGLHIAQSGTTRQMTADQVRQLRYLAQAKLQQQAVAAGNGNSPSLEAAASMGPPGSAATAALLNRNLSLAANRSSPGGAGTMLPPGTTQLQGNVPKRRPTTAAEAIDLARSGRLTEQQKQHILQQLQVQAASGNSTAAAAIAQLMSITAGGGAAPNSQQQQLSQAMAARARQLQAQNQTQLVQQQQASQAHLLSHGLGGVQGRVPQMQKQGSAMGGMNKLGP</sequence>
<reference evidence="6 7" key="1">
    <citation type="journal article" date="2014" name="Nat. Commun.">
        <title>Klebsormidium flaccidum genome reveals primary factors for plant terrestrial adaptation.</title>
        <authorList>
            <person name="Hori K."/>
            <person name="Maruyama F."/>
            <person name="Fujisawa T."/>
            <person name="Togashi T."/>
            <person name="Yamamoto N."/>
            <person name="Seo M."/>
            <person name="Sato S."/>
            <person name="Yamada T."/>
            <person name="Mori H."/>
            <person name="Tajima N."/>
            <person name="Moriyama T."/>
            <person name="Ikeuchi M."/>
            <person name="Watanabe M."/>
            <person name="Wada H."/>
            <person name="Kobayashi K."/>
            <person name="Saito M."/>
            <person name="Masuda T."/>
            <person name="Sasaki-Sekimoto Y."/>
            <person name="Mashiguchi K."/>
            <person name="Awai K."/>
            <person name="Shimojima M."/>
            <person name="Masuda S."/>
            <person name="Iwai M."/>
            <person name="Nobusawa T."/>
            <person name="Narise T."/>
            <person name="Kondo S."/>
            <person name="Saito H."/>
            <person name="Sato R."/>
            <person name="Murakawa M."/>
            <person name="Ihara Y."/>
            <person name="Oshima-Yamada Y."/>
            <person name="Ohtaka K."/>
            <person name="Satoh M."/>
            <person name="Sonobe K."/>
            <person name="Ishii M."/>
            <person name="Ohtani R."/>
            <person name="Kanamori-Sato M."/>
            <person name="Honoki R."/>
            <person name="Miyazaki D."/>
            <person name="Mochizuki H."/>
            <person name="Umetsu J."/>
            <person name="Higashi K."/>
            <person name="Shibata D."/>
            <person name="Kamiya Y."/>
            <person name="Sato N."/>
            <person name="Nakamura Y."/>
            <person name="Tabata S."/>
            <person name="Ida S."/>
            <person name="Kurokawa K."/>
            <person name="Ohta H."/>
        </authorList>
    </citation>
    <scope>NUCLEOTIDE SEQUENCE [LARGE SCALE GENOMIC DNA]</scope>
    <source>
        <strain evidence="6 7">NIES-2285</strain>
    </source>
</reference>
<proteinExistence type="predicted"/>
<feature type="compositionally biased region" description="Polar residues" evidence="3">
    <location>
        <begin position="835"/>
        <end position="845"/>
    </location>
</feature>
<feature type="region of interest" description="Disordered" evidence="3">
    <location>
        <begin position="123"/>
        <end position="151"/>
    </location>
</feature>
<feature type="region of interest" description="Disordered" evidence="3">
    <location>
        <begin position="501"/>
        <end position="554"/>
    </location>
</feature>
<feature type="domain" description="Myb-like" evidence="4">
    <location>
        <begin position="1068"/>
        <end position="1119"/>
    </location>
</feature>
<dbReference type="SMART" id="SM00573">
    <property type="entry name" value="HSA"/>
    <property type="match status" value="1"/>
</dbReference>